<dbReference type="OrthoDB" id="2360619at2"/>
<accession>A0A1G9TIA6</accession>
<evidence type="ECO:0000313" key="2">
    <source>
        <dbReference type="Proteomes" id="UP000199544"/>
    </source>
</evidence>
<evidence type="ECO:0000313" key="1">
    <source>
        <dbReference type="EMBL" id="SDM47467.1"/>
    </source>
</evidence>
<proteinExistence type="predicted"/>
<gene>
    <name evidence="1" type="ORF">SAMN04488137_0313</name>
</gene>
<dbReference type="RefSeq" id="WP_090232033.1">
    <property type="nucleotide sequence ID" value="NZ_FNHW01000001.1"/>
</dbReference>
<dbReference type="EMBL" id="FNHW01000001">
    <property type="protein sequence ID" value="SDM47467.1"/>
    <property type="molecule type" value="Genomic_DNA"/>
</dbReference>
<name>A0A1G9TIA6_9BACL</name>
<reference evidence="2" key="1">
    <citation type="submission" date="2016-10" db="EMBL/GenBank/DDBJ databases">
        <authorList>
            <person name="Varghese N."/>
            <person name="Submissions S."/>
        </authorList>
    </citation>
    <scope>NUCLEOTIDE SEQUENCE [LARGE SCALE GENOMIC DNA]</scope>
    <source>
        <strain evidence="2">CGMCC 1.6854</strain>
    </source>
</reference>
<keyword evidence="2" id="KW-1185">Reference proteome</keyword>
<dbReference type="Proteomes" id="UP000199544">
    <property type="component" value="Unassembled WGS sequence"/>
</dbReference>
<organism evidence="1 2">
    <name type="scientific">Fictibacillus solisalsi</name>
    <dbReference type="NCBI Taxonomy" id="459525"/>
    <lineage>
        <taxon>Bacteria</taxon>
        <taxon>Bacillati</taxon>
        <taxon>Bacillota</taxon>
        <taxon>Bacilli</taxon>
        <taxon>Bacillales</taxon>
        <taxon>Fictibacillaceae</taxon>
        <taxon>Fictibacillus</taxon>
    </lineage>
</organism>
<protein>
    <submittedName>
        <fullName evidence="1">Uncharacterized protein</fullName>
    </submittedName>
</protein>
<dbReference type="STRING" id="459525.SAMN04488137_0313"/>
<dbReference type="AlphaFoldDB" id="A0A1G9TIA6"/>
<sequence>MLSFEEKIELIETHFPQLTRKNISLGRVNYHLEDSKRDKKIVVQQLHPNGNGFVYAGHLDRRQKNEKELVNIRDYSSEALISLISGSIDYLSSEESVAAPEPEVPVKETWTGGADNERLLLVHEDELWNIYAGLNLEAAFESYKEAHDYLVEEGFEKIPSSSR</sequence>